<dbReference type="Gene3D" id="2.60.210.10">
    <property type="entry name" value="Apoptosis, Tumor Necrosis Factor Receptor Associated Protein 2, Chain A"/>
    <property type="match status" value="2"/>
</dbReference>
<dbReference type="PANTHER" id="PTHR46162">
    <property type="entry name" value="TRAF-LIKE FAMILY PROTEIN"/>
    <property type="match status" value="1"/>
</dbReference>
<feature type="domain" description="MATH" evidence="1">
    <location>
        <begin position="65"/>
        <end position="200"/>
    </location>
</feature>
<evidence type="ECO:0000313" key="2">
    <source>
        <dbReference type="Proteomes" id="UP000694886"/>
    </source>
</evidence>
<accession>A0AB32W792</accession>
<gene>
    <name evidence="3" type="primary">LOC18614414</name>
</gene>
<dbReference type="PROSITE" id="PS50144">
    <property type="entry name" value="MATH"/>
    <property type="match status" value="2"/>
</dbReference>
<proteinExistence type="predicted"/>
<dbReference type="CDD" id="cd00121">
    <property type="entry name" value="MATH"/>
    <property type="match status" value="2"/>
</dbReference>
<evidence type="ECO:0000313" key="3">
    <source>
        <dbReference type="RefSeq" id="XP_017973963.1"/>
    </source>
</evidence>
<dbReference type="Pfam" id="PF22486">
    <property type="entry name" value="MATH_2"/>
    <property type="match status" value="2"/>
</dbReference>
<protein>
    <submittedName>
        <fullName evidence="3">Uncharacterized protein LOC18614414</fullName>
    </submittedName>
</protein>
<dbReference type="Proteomes" id="UP000694886">
    <property type="component" value="Chromosome 1"/>
</dbReference>
<dbReference type="RefSeq" id="XP_017973963.1">
    <property type="nucleotide sequence ID" value="XM_018118474.1"/>
</dbReference>
<reference evidence="3" key="2">
    <citation type="submission" date="2025-08" db="UniProtKB">
        <authorList>
            <consortium name="RefSeq"/>
        </authorList>
    </citation>
    <scope>IDENTIFICATION</scope>
</reference>
<dbReference type="KEGG" id="tcc:18614414"/>
<feature type="domain" description="MATH" evidence="1">
    <location>
        <begin position="220"/>
        <end position="346"/>
    </location>
</feature>
<reference evidence="2" key="1">
    <citation type="journal article" date="1997" name="Nucleic Acids Res.">
        <title>tRNAscan-SE: a program for improved detection of transfer RNA genes in genomic sequence.</title>
        <authorList>
            <person name="Lowe T.M."/>
            <person name="Eddy S.R."/>
        </authorList>
    </citation>
    <scope>NUCLEOTIDE SEQUENCE [LARGE SCALE GENOMIC DNA]</scope>
    <source>
        <strain evidence="2">r\B97-61/B2</strain>
    </source>
</reference>
<dbReference type="InterPro" id="IPR008974">
    <property type="entry name" value="TRAF-like"/>
</dbReference>
<sequence length="356" mass="40403">MSTSKFIRKVSNSLSWCQAKASTSRDRSGKVEEIDYYSPPAPFANNPAPLANHSGITRVIRDLPPAHYSFKVESFTIFAETGLEEKFESGVFEAGGYKWRLLLYPKGNKKSNGGDCISLYLQIAETEKLPPAWEVNVSFRLFVFDQIRDKYLTIEDAGAVKRFHQMKTEWGFDQLLFLEAFNDPSNGYLVDDSCVFGAEVFVIEQTRKLECLSLINQPHGNPITFKIEKFSKLDEEKYDSRLQTVAELKWRIRVYPNGTGRAKGTALSLYLGFYKQSDVPSGRSLYVKFKLCLMDQIGSNYKKITGMAWFTANKCSGYSHFESLENLRIASKGFLLNDALTVQAEIILLSNFKCFS</sequence>
<dbReference type="Gramene" id="Tc01v2_t032720.1">
    <property type="protein sequence ID" value="Tc01v2_p032720.1"/>
    <property type="gene ID" value="Tc01v2_g032720"/>
</dbReference>
<name>A0AB32W792_THECC</name>
<dbReference type="AlphaFoldDB" id="A0AB32W792"/>
<dbReference type="SUPFAM" id="SSF49599">
    <property type="entry name" value="TRAF domain-like"/>
    <property type="match status" value="2"/>
</dbReference>
<evidence type="ECO:0000259" key="1">
    <source>
        <dbReference type="PROSITE" id="PS50144"/>
    </source>
</evidence>
<dbReference type="GeneID" id="18614414"/>
<dbReference type="InterPro" id="IPR002083">
    <property type="entry name" value="MATH/TRAF_dom"/>
</dbReference>
<dbReference type="SMART" id="SM00061">
    <property type="entry name" value="MATH"/>
    <property type="match status" value="2"/>
</dbReference>
<dbReference type="PANTHER" id="PTHR46162:SF64">
    <property type="entry name" value="TRAF-LIKE FAMILY PROTEIN"/>
    <property type="match status" value="1"/>
</dbReference>
<organism evidence="2 3">
    <name type="scientific">Theobroma cacao</name>
    <name type="common">Cacao</name>
    <name type="synonym">Cocoa</name>
    <dbReference type="NCBI Taxonomy" id="3641"/>
    <lineage>
        <taxon>Eukaryota</taxon>
        <taxon>Viridiplantae</taxon>
        <taxon>Streptophyta</taxon>
        <taxon>Embryophyta</taxon>
        <taxon>Tracheophyta</taxon>
        <taxon>Spermatophyta</taxon>
        <taxon>Magnoliopsida</taxon>
        <taxon>eudicotyledons</taxon>
        <taxon>Gunneridae</taxon>
        <taxon>Pentapetalae</taxon>
        <taxon>rosids</taxon>
        <taxon>malvids</taxon>
        <taxon>Malvales</taxon>
        <taxon>Malvaceae</taxon>
        <taxon>Byttnerioideae</taxon>
        <taxon>Theobroma</taxon>
    </lineage>
</organism>